<feature type="compositionally biased region" description="Low complexity" evidence="3">
    <location>
        <begin position="38"/>
        <end position="49"/>
    </location>
</feature>
<evidence type="ECO:0000256" key="3">
    <source>
        <dbReference type="SAM" id="MobiDB-lite"/>
    </source>
</evidence>
<dbReference type="ExpressionAtlas" id="F2D4A2">
    <property type="expression patterns" value="baseline and differential"/>
</dbReference>
<dbReference type="InterPro" id="IPR011249">
    <property type="entry name" value="Metalloenz_LuxS/M16"/>
</dbReference>
<dbReference type="MEROPS" id="M16.012"/>
<dbReference type="GO" id="GO:0046872">
    <property type="term" value="F:metal ion binding"/>
    <property type="evidence" value="ECO:0007669"/>
    <property type="project" value="InterPro"/>
</dbReference>
<dbReference type="Pfam" id="PF00675">
    <property type="entry name" value="Peptidase_M16"/>
    <property type="match status" value="1"/>
</dbReference>
<dbReference type="PANTHER" id="PTHR43016:SF13">
    <property type="entry name" value="PRESEQUENCE PROTEASE, MITOCHONDRIAL"/>
    <property type="match status" value="1"/>
</dbReference>
<dbReference type="FunFam" id="3.30.830.10:FF:000037">
    <property type="entry name" value="Presequence protease 1"/>
    <property type="match status" value="1"/>
</dbReference>
<name>F2D4A2_HORVV</name>
<dbReference type="InterPro" id="IPR011765">
    <property type="entry name" value="Pept_M16_N"/>
</dbReference>
<evidence type="ECO:0000256" key="1">
    <source>
        <dbReference type="ARBA" id="ARBA00022946"/>
    </source>
</evidence>
<dbReference type="AlphaFoldDB" id="F2D4A2"/>
<dbReference type="InterPro" id="IPR055130">
    <property type="entry name" value="PreP_C"/>
</dbReference>
<dbReference type="EMBL" id="AK358711">
    <property type="protein sequence ID" value="BAJ89923.1"/>
    <property type="molecule type" value="mRNA"/>
</dbReference>
<proteinExistence type="evidence at transcript level"/>
<feature type="coiled-coil region" evidence="2">
    <location>
        <begin position="459"/>
        <end position="486"/>
    </location>
</feature>
<protein>
    <submittedName>
        <fullName evidence="5">Predicted protein</fullName>
    </submittedName>
</protein>
<dbReference type="InterPro" id="IPR013578">
    <property type="entry name" value="Peptidase_M16C_assoc"/>
</dbReference>
<feature type="region of interest" description="Disordered" evidence="3">
    <location>
        <begin position="17"/>
        <end position="49"/>
    </location>
</feature>
<sequence length="957" mass="106740">MERVALLRTSGRRLLQRCGRPRPLVPAATSSAPRRRLSSSSSSFSSPGGSSRLLAAAAPLHLHSAGRYWPLTAPGLARRLSVPAVSTSPSPVPSDTDDVHEYAATLGFEKVSEQVIDECKSAAVLYKHKKTGAEVMSVANDDENKVFGIVFRTPPKNSTGIPHILEHSVLCGSRKYPLKEPFVELLKGSLHTFLNAFTYPDRTCYPVASTNTKDFYNLVDVYLDAVFFPKCVEDFQTFQQEGWHYELNNPEEEISYKGVVFNEMKGVYSQPDNIMGRVSQQALSPDNTYGVDSGGDPNEIPNLTFEEFKEFHRKFYHPSNARIWFYGDDDTKERLRILSEYLDLFEASPARNESKVMPQRLFKEPVRIAEKYPAGQEGDLKKKYMVCTNWLLSEEPLDVETELALGFLDHLLLGTPASPLRRILLESGLGEAIVGGGVEDELLQPQFSIGLKGVSEDNIEKVEELVMQILKNLAELARATKELKDKQETPDPPEALKAVPSLSLQDIPKKPIHVPIEVGEINGVKVLQHDLFTNDVVYSEVVFDMGSMKKEHLQLLPLFCQSLLEMGTKDMDFVQLNQLIGRKTGGISVYPLTSSIKGTDDPLTRIVVRGKAMSTRVEDLFHLMNCLLQDVQFTEQQRFKQFVSQSKARMENRLRGSGHGIAAARMDAKLNAAGWISEQMGGVSYLEYLRDLETKIDQDWDRISASLEEMRKSLFSKEGCLINITSDSKNLEKSGQHIAKFLDALPSAPSLGSDPWLSRLPSVNEAIVIPTQVNYVGKAGNLYQSGYQLNGSAYVISKHISNTWLWDRVRVSGGAYGGFCDFDTHSGVFSYLSYRDPNLLKTLEVYDGTAKFLRELEVDDDALTKAIIGTIGDVDSYQLPDAKGYSSLMRYLLGITEEERQQRREEILATSVKDFKEFADAVETINDNGVVVAVASPDDVEAANKEKSLFSDIKKCL</sequence>
<evidence type="ECO:0000256" key="2">
    <source>
        <dbReference type="SAM" id="Coils"/>
    </source>
</evidence>
<evidence type="ECO:0000313" key="5">
    <source>
        <dbReference type="EMBL" id="BAJ89923.1"/>
    </source>
</evidence>
<accession>F2D4A2</accession>
<keyword evidence="1" id="KW-0809">Transit peptide</keyword>
<evidence type="ECO:0000259" key="4">
    <source>
        <dbReference type="SMART" id="SM01264"/>
    </source>
</evidence>
<dbReference type="SMART" id="SM01264">
    <property type="entry name" value="M16C_associated"/>
    <property type="match status" value="1"/>
</dbReference>
<organism evidence="5">
    <name type="scientific">Hordeum vulgare subsp. vulgare</name>
    <name type="common">Domesticated barley</name>
    <dbReference type="NCBI Taxonomy" id="112509"/>
    <lineage>
        <taxon>Eukaryota</taxon>
        <taxon>Viridiplantae</taxon>
        <taxon>Streptophyta</taxon>
        <taxon>Embryophyta</taxon>
        <taxon>Tracheophyta</taxon>
        <taxon>Spermatophyta</taxon>
        <taxon>Magnoliopsida</taxon>
        <taxon>Liliopsida</taxon>
        <taxon>Poales</taxon>
        <taxon>Poaceae</taxon>
        <taxon>BOP clade</taxon>
        <taxon>Pooideae</taxon>
        <taxon>Triticodae</taxon>
        <taxon>Triticeae</taxon>
        <taxon>Hordeinae</taxon>
        <taxon>Hordeum</taxon>
    </lineage>
</organism>
<dbReference type="Pfam" id="PF08367">
    <property type="entry name" value="M16C_assoc"/>
    <property type="match status" value="1"/>
</dbReference>
<dbReference type="FunFam" id="3.30.830.10:FF:000034">
    <property type="entry name" value="presequence protease 1, chloroplastic/mitochondrial"/>
    <property type="match status" value="1"/>
</dbReference>
<dbReference type="PANTHER" id="PTHR43016">
    <property type="entry name" value="PRESEQUENCE PROTEASE"/>
    <property type="match status" value="1"/>
</dbReference>
<dbReference type="SUPFAM" id="SSF63411">
    <property type="entry name" value="LuxS/MPP-like metallohydrolase"/>
    <property type="match status" value="4"/>
</dbReference>
<reference evidence="5" key="1">
    <citation type="journal article" date="2011" name="Plant Physiol.">
        <title>Comprehensive sequence analysis of 24,783 barley full-length cDNAs derived from 12 clone libraries.</title>
        <authorList>
            <person name="Matsumoto T."/>
            <person name="Tanaka T."/>
            <person name="Sakai H."/>
            <person name="Amano N."/>
            <person name="Kanamori H."/>
            <person name="Kurita K."/>
            <person name="Kikuta A."/>
            <person name="Kamiya K."/>
            <person name="Yamamoto M."/>
            <person name="Ikawa H."/>
            <person name="Fujii N."/>
            <person name="Hori K."/>
            <person name="Itoh T."/>
            <person name="Sato K."/>
        </authorList>
    </citation>
    <scope>NUCLEOTIDE SEQUENCE</scope>
    <source>
        <tissue evidence="5">Shoot</tissue>
    </source>
</reference>
<dbReference type="Pfam" id="PF22516">
    <property type="entry name" value="PreP_C"/>
    <property type="match status" value="1"/>
</dbReference>
<keyword evidence="2" id="KW-0175">Coiled coil</keyword>
<dbReference type="Gene3D" id="3.30.830.10">
    <property type="entry name" value="Metalloenzyme, LuxS/M16 peptidase-like"/>
    <property type="match status" value="3"/>
</dbReference>
<feature type="domain" description="Peptidase M16C associated" evidence="4">
    <location>
        <begin position="451"/>
        <end position="692"/>
    </location>
</feature>
<dbReference type="GO" id="GO:0006508">
    <property type="term" value="P:proteolysis"/>
    <property type="evidence" value="ECO:0007669"/>
    <property type="project" value="InterPro"/>
</dbReference>